<dbReference type="EMBL" id="CYGY02000047">
    <property type="protein sequence ID" value="SIT45669.1"/>
    <property type="molecule type" value="Genomic_DNA"/>
</dbReference>
<gene>
    <name evidence="1" type="ORF">BN2476_470106</name>
</gene>
<comment type="caution">
    <text evidence="1">The sequence shown here is derived from an EMBL/GenBank/DDBJ whole genome shotgun (WGS) entry which is preliminary data.</text>
</comment>
<accession>A0A1N7SFD4</accession>
<organism evidence="1 2">
    <name type="scientific">Paraburkholderia piptadeniae</name>
    <dbReference type="NCBI Taxonomy" id="1701573"/>
    <lineage>
        <taxon>Bacteria</taxon>
        <taxon>Pseudomonadati</taxon>
        <taxon>Pseudomonadota</taxon>
        <taxon>Betaproteobacteria</taxon>
        <taxon>Burkholderiales</taxon>
        <taxon>Burkholderiaceae</taxon>
        <taxon>Paraburkholderia</taxon>
    </lineage>
</organism>
<evidence type="ECO:0000313" key="1">
    <source>
        <dbReference type="EMBL" id="SIT45669.1"/>
    </source>
</evidence>
<evidence type="ECO:0000313" key="2">
    <source>
        <dbReference type="Proteomes" id="UP000195569"/>
    </source>
</evidence>
<sequence length="93" mass="10696">MKTLSLFYDFIETWDGRVKWRDEECESLYHGHRLPPDVIGCGASYFRVLSARRPSRQQNLNGPAVPAFPSETVDGRTRIVVARFVLRCQSPLQ</sequence>
<name>A0A1N7SFD4_9BURK</name>
<keyword evidence="2" id="KW-1185">Reference proteome</keyword>
<proteinExistence type="predicted"/>
<dbReference type="AlphaFoldDB" id="A0A1N7SFD4"/>
<reference evidence="1" key="1">
    <citation type="submission" date="2016-12" db="EMBL/GenBank/DDBJ databases">
        <authorList>
            <person name="Moulin L."/>
        </authorList>
    </citation>
    <scope>NUCLEOTIDE SEQUENCE [LARGE SCALE GENOMIC DNA]</scope>
    <source>
        <strain evidence="1">STM 7183</strain>
    </source>
</reference>
<protein>
    <submittedName>
        <fullName evidence="1">Uncharacterized protein</fullName>
    </submittedName>
</protein>
<dbReference type="Proteomes" id="UP000195569">
    <property type="component" value="Unassembled WGS sequence"/>
</dbReference>